<dbReference type="OrthoDB" id="6736457at2759"/>
<reference evidence="1 2" key="1">
    <citation type="submission" date="2019-01" db="EMBL/GenBank/DDBJ databases">
        <authorList>
            <person name="Sayadi A."/>
        </authorList>
    </citation>
    <scope>NUCLEOTIDE SEQUENCE [LARGE SCALE GENOMIC DNA]</scope>
</reference>
<accession>A0A653D5T6</accession>
<protein>
    <submittedName>
        <fullName evidence="1">Uncharacterized protein</fullName>
    </submittedName>
</protein>
<dbReference type="Proteomes" id="UP000410492">
    <property type="component" value="Unassembled WGS sequence"/>
</dbReference>
<proteinExistence type="predicted"/>
<dbReference type="AlphaFoldDB" id="A0A653D5T6"/>
<dbReference type="InterPro" id="IPR011049">
    <property type="entry name" value="Serralysin-like_metalloprot_C"/>
</dbReference>
<evidence type="ECO:0000313" key="2">
    <source>
        <dbReference type="Proteomes" id="UP000410492"/>
    </source>
</evidence>
<feature type="non-terminal residue" evidence="1">
    <location>
        <position position="1"/>
    </location>
</feature>
<organism evidence="1 2">
    <name type="scientific">Callosobruchus maculatus</name>
    <name type="common">Southern cowpea weevil</name>
    <name type="synonym">Pulse bruchid</name>
    <dbReference type="NCBI Taxonomy" id="64391"/>
    <lineage>
        <taxon>Eukaryota</taxon>
        <taxon>Metazoa</taxon>
        <taxon>Ecdysozoa</taxon>
        <taxon>Arthropoda</taxon>
        <taxon>Hexapoda</taxon>
        <taxon>Insecta</taxon>
        <taxon>Pterygota</taxon>
        <taxon>Neoptera</taxon>
        <taxon>Endopterygota</taxon>
        <taxon>Coleoptera</taxon>
        <taxon>Polyphaga</taxon>
        <taxon>Cucujiformia</taxon>
        <taxon>Chrysomeloidea</taxon>
        <taxon>Chrysomelidae</taxon>
        <taxon>Bruchinae</taxon>
        <taxon>Bruchini</taxon>
        <taxon>Callosobruchus</taxon>
    </lineage>
</organism>
<name>A0A653D5T6_CALMS</name>
<dbReference type="EMBL" id="CAACVG010010250">
    <property type="protein sequence ID" value="VEN55333.1"/>
    <property type="molecule type" value="Genomic_DNA"/>
</dbReference>
<gene>
    <name evidence="1" type="ORF">CALMAC_LOCUS14547</name>
</gene>
<dbReference type="SUPFAM" id="SSF101967">
    <property type="entry name" value="Adhesin YadA, collagen-binding domain"/>
    <property type="match status" value="1"/>
</dbReference>
<keyword evidence="2" id="KW-1185">Reference proteome</keyword>
<sequence length="294" mass="33716">KTVVVHKILRSSGEGRVDVLVDSPFWPLKYIHIDNEGRQVYSAGKDATHEVEKRASKLPAKPVSQSELLDELLKEFQGAISDKEYEKLLSKVYKFVKSGDLDPVVYEMLFEMTVTPVDPADKKPNTEISPASPLYPIYRDWMNYKMSLVNDKIGAKTPYNHPLVGYNVPAFGYNNPAYGYDRPAYGYDRPSYGYDRPAYGYDRPAYGYDRPAYGYERPAYAYERSTYGPAGVRTPVERIPYQAPYQASYQTPYHTAYQTPYQTPYHYGPYSQDYQRTTYEGVAHPTYTRTGTAY</sequence>
<evidence type="ECO:0000313" key="1">
    <source>
        <dbReference type="EMBL" id="VEN55333.1"/>
    </source>
</evidence>